<proteinExistence type="predicted"/>
<dbReference type="OrthoDB" id="424443at2759"/>
<dbReference type="EMBL" id="LSRX01006247">
    <property type="protein sequence ID" value="OLP73144.1"/>
    <property type="molecule type" value="Genomic_DNA"/>
</dbReference>
<comment type="caution">
    <text evidence="3">The sequence shown here is derived from an EMBL/GenBank/DDBJ whole genome shotgun (WGS) entry which is preliminary data.</text>
</comment>
<evidence type="ECO:0000256" key="2">
    <source>
        <dbReference type="SAM" id="Phobius"/>
    </source>
</evidence>
<feature type="non-terminal residue" evidence="3">
    <location>
        <position position="203"/>
    </location>
</feature>
<evidence type="ECO:0000313" key="3">
    <source>
        <dbReference type="EMBL" id="OLP73144.1"/>
    </source>
</evidence>
<keyword evidence="4" id="KW-1185">Reference proteome</keyword>
<reference evidence="3 4" key="1">
    <citation type="submission" date="2016-02" db="EMBL/GenBank/DDBJ databases">
        <title>Genome analysis of coral dinoflagellate symbionts highlights evolutionary adaptations to a symbiotic lifestyle.</title>
        <authorList>
            <person name="Aranda M."/>
            <person name="Li Y."/>
            <person name="Liew Y.J."/>
            <person name="Baumgarten S."/>
            <person name="Simakov O."/>
            <person name="Wilson M."/>
            <person name="Piel J."/>
            <person name="Ashoor H."/>
            <person name="Bougouffa S."/>
            <person name="Bajic V.B."/>
            <person name="Ryu T."/>
            <person name="Ravasi T."/>
            <person name="Bayer T."/>
            <person name="Micklem G."/>
            <person name="Kim H."/>
            <person name="Bhak J."/>
            <person name="Lajeunesse T.C."/>
            <person name="Voolstra C.R."/>
        </authorList>
    </citation>
    <scope>NUCLEOTIDE SEQUENCE [LARGE SCALE GENOMIC DNA]</scope>
    <source>
        <strain evidence="3 4">CCMP2467</strain>
    </source>
</reference>
<keyword evidence="2" id="KW-0812">Transmembrane</keyword>
<feature type="region of interest" description="Disordered" evidence="1">
    <location>
        <begin position="163"/>
        <end position="203"/>
    </location>
</feature>
<organism evidence="3 4">
    <name type="scientific">Symbiodinium microadriaticum</name>
    <name type="common">Dinoflagellate</name>
    <name type="synonym">Zooxanthella microadriatica</name>
    <dbReference type="NCBI Taxonomy" id="2951"/>
    <lineage>
        <taxon>Eukaryota</taxon>
        <taxon>Sar</taxon>
        <taxon>Alveolata</taxon>
        <taxon>Dinophyceae</taxon>
        <taxon>Suessiales</taxon>
        <taxon>Symbiodiniaceae</taxon>
        <taxon>Symbiodinium</taxon>
    </lineage>
</organism>
<dbReference type="AlphaFoldDB" id="A0A1Q9BRD0"/>
<keyword evidence="2" id="KW-0472">Membrane</keyword>
<evidence type="ECO:0000256" key="1">
    <source>
        <dbReference type="SAM" id="MobiDB-lite"/>
    </source>
</evidence>
<gene>
    <name evidence="3" type="ORF">AK812_SmicGene47738</name>
</gene>
<evidence type="ECO:0000313" key="4">
    <source>
        <dbReference type="Proteomes" id="UP000186817"/>
    </source>
</evidence>
<keyword evidence="2" id="KW-1133">Transmembrane helix</keyword>
<name>A0A1Q9BRD0_SYMMI</name>
<protein>
    <submittedName>
        <fullName evidence="3">Uncharacterized protein</fullName>
    </submittedName>
</protein>
<accession>A0A1Q9BRD0</accession>
<sequence>MATAMKNQTDRFYTAAIVFAGRSVYTTLFVPLAFCPADKWKDFLQRPKSAIATWTAVFDILRAPTKEPITVEWLDQLSKVLNGCPKHWDMRQAPDLLSDHFHDVKLIRQSVRGADKVFMFRGASQAGPDSDLVPIASQDGDSAQVMLWTALAPPKQEQVRQKRLRGGSTPFVTAAAERFAPVTQSRTKEPASDAAQPMDTTSD</sequence>
<dbReference type="Proteomes" id="UP000186817">
    <property type="component" value="Unassembled WGS sequence"/>
</dbReference>
<feature type="transmembrane region" description="Helical" evidence="2">
    <location>
        <begin position="12"/>
        <end position="34"/>
    </location>
</feature>